<name>A0ABM1F4R7_PRICU</name>
<dbReference type="Proteomes" id="UP000695022">
    <property type="component" value="Unplaced"/>
</dbReference>
<dbReference type="RefSeq" id="XP_014679438.1">
    <property type="nucleotide sequence ID" value="XM_014823952.1"/>
</dbReference>
<evidence type="ECO:0000313" key="3">
    <source>
        <dbReference type="RefSeq" id="XP_014679438.1"/>
    </source>
</evidence>
<feature type="coiled-coil region" evidence="1">
    <location>
        <begin position="30"/>
        <end position="106"/>
    </location>
</feature>
<dbReference type="Gene3D" id="1.10.287.1490">
    <property type="match status" value="1"/>
</dbReference>
<gene>
    <name evidence="3" type="primary">LOC106819307</name>
</gene>
<organism evidence="2 3">
    <name type="scientific">Priapulus caudatus</name>
    <name type="common">Priapulid worm</name>
    <dbReference type="NCBI Taxonomy" id="37621"/>
    <lineage>
        <taxon>Eukaryota</taxon>
        <taxon>Metazoa</taxon>
        <taxon>Ecdysozoa</taxon>
        <taxon>Scalidophora</taxon>
        <taxon>Priapulida</taxon>
        <taxon>Priapulimorpha</taxon>
        <taxon>Priapulimorphida</taxon>
        <taxon>Priapulidae</taxon>
        <taxon>Priapulus</taxon>
    </lineage>
</organism>
<dbReference type="GeneID" id="106819307"/>
<keyword evidence="1" id="KW-0175">Coiled coil</keyword>
<protein>
    <submittedName>
        <fullName evidence="3">Uncharacterized protein LOC106819307</fullName>
    </submittedName>
</protein>
<evidence type="ECO:0000256" key="1">
    <source>
        <dbReference type="SAM" id="Coils"/>
    </source>
</evidence>
<accession>A0ABM1F4R7</accession>
<proteinExistence type="predicted"/>
<keyword evidence="2" id="KW-1185">Reference proteome</keyword>
<evidence type="ECO:0000313" key="2">
    <source>
        <dbReference type="Proteomes" id="UP000695022"/>
    </source>
</evidence>
<reference evidence="3" key="1">
    <citation type="submission" date="2025-08" db="UniProtKB">
        <authorList>
            <consortium name="RefSeq"/>
        </authorList>
    </citation>
    <scope>IDENTIFICATION</scope>
</reference>
<sequence length="154" mass="18374">MPSPYLTQELSNDMDRLDYMIHSARKFEEIVRLTKEVVDLNAKCRRLETQVESMEGRVVDMDTELDRKEDLTQLYQNETENLRTDNRKLRWENYDLRQENQALESKLRRTRLGLACPVCQRHCCIDCKWTVTRERPVSITTRPKSARPRALPFK</sequence>